<dbReference type="PANTHER" id="PTHR43792">
    <property type="entry name" value="GNAT FAMILY, PUTATIVE (AFU_ORTHOLOGUE AFUA_3G00765)-RELATED-RELATED"/>
    <property type="match status" value="1"/>
</dbReference>
<dbReference type="InterPro" id="IPR051531">
    <property type="entry name" value="N-acetyltransferase"/>
</dbReference>
<feature type="domain" description="N-acetyltransferase" evidence="4">
    <location>
        <begin position="14"/>
        <end position="170"/>
    </location>
</feature>
<dbReference type="PROSITE" id="PS51186">
    <property type="entry name" value="GNAT"/>
    <property type="match status" value="1"/>
</dbReference>
<evidence type="ECO:0000256" key="2">
    <source>
        <dbReference type="ARBA" id="ARBA00023315"/>
    </source>
</evidence>
<organism evidence="5 6">
    <name type="scientific">Undibacterium hunanense</name>
    <dbReference type="NCBI Taxonomy" id="2762292"/>
    <lineage>
        <taxon>Bacteria</taxon>
        <taxon>Pseudomonadati</taxon>
        <taxon>Pseudomonadota</taxon>
        <taxon>Betaproteobacteria</taxon>
        <taxon>Burkholderiales</taxon>
        <taxon>Oxalobacteraceae</taxon>
        <taxon>Undibacterium</taxon>
    </lineage>
</organism>
<reference evidence="5 6" key="1">
    <citation type="submission" date="2020-08" db="EMBL/GenBank/DDBJ databases">
        <title>Novel species isolated from subtropical streams in China.</title>
        <authorList>
            <person name="Lu H."/>
        </authorList>
    </citation>
    <scope>NUCLEOTIDE SEQUENCE [LARGE SCALE GENOMIC DNA]</scope>
    <source>
        <strain evidence="5 6">CY18W</strain>
    </source>
</reference>
<dbReference type="Proteomes" id="UP000650424">
    <property type="component" value="Unassembled WGS sequence"/>
</dbReference>
<proteinExistence type="inferred from homology"/>
<gene>
    <name evidence="5" type="ORF">H8L32_12255</name>
</gene>
<evidence type="ECO:0000259" key="4">
    <source>
        <dbReference type="PROSITE" id="PS51186"/>
    </source>
</evidence>
<name>A0ABR6ZRL6_9BURK</name>
<dbReference type="InterPro" id="IPR000182">
    <property type="entry name" value="GNAT_dom"/>
</dbReference>
<comment type="caution">
    <text evidence="5">The sequence shown here is derived from an EMBL/GenBank/DDBJ whole genome shotgun (WGS) entry which is preliminary data.</text>
</comment>
<protein>
    <submittedName>
        <fullName evidence="5">GNAT family N-acetyltransferase</fullName>
    </submittedName>
</protein>
<keyword evidence="2" id="KW-0012">Acyltransferase</keyword>
<accession>A0ABR6ZRL6</accession>
<dbReference type="PANTHER" id="PTHR43792:SF8">
    <property type="entry name" value="[RIBOSOMAL PROTEIN US5]-ALANINE N-ACETYLTRANSFERASE"/>
    <property type="match status" value="1"/>
</dbReference>
<comment type="similarity">
    <text evidence="3">Belongs to the acetyltransferase family. RimJ subfamily.</text>
</comment>
<dbReference type="InterPro" id="IPR016181">
    <property type="entry name" value="Acyl_CoA_acyltransferase"/>
</dbReference>
<evidence type="ECO:0000256" key="3">
    <source>
        <dbReference type="ARBA" id="ARBA00038502"/>
    </source>
</evidence>
<keyword evidence="1" id="KW-0808">Transferase</keyword>
<evidence type="ECO:0000256" key="1">
    <source>
        <dbReference type="ARBA" id="ARBA00022679"/>
    </source>
</evidence>
<dbReference type="SUPFAM" id="SSF55729">
    <property type="entry name" value="Acyl-CoA N-acyltransferases (Nat)"/>
    <property type="match status" value="1"/>
</dbReference>
<keyword evidence="6" id="KW-1185">Reference proteome</keyword>
<evidence type="ECO:0000313" key="5">
    <source>
        <dbReference type="EMBL" id="MBC3918254.1"/>
    </source>
</evidence>
<dbReference type="RefSeq" id="WP_186947515.1">
    <property type="nucleotide sequence ID" value="NZ_JACOGF010000005.1"/>
</dbReference>
<dbReference type="Pfam" id="PF13302">
    <property type="entry name" value="Acetyltransf_3"/>
    <property type="match status" value="1"/>
</dbReference>
<dbReference type="EMBL" id="JACOGF010000005">
    <property type="protein sequence ID" value="MBC3918254.1"/>
    <property type="molecule type" value="Genomic_DNA"/>
</dbReference>
<evidence type="ECO:0000313" key="6">
    <source>
        <dbReference type="Proteomes" id="UP000650424"/>
    </source>
</evidence>
<dbReference type="Gene3D" id="3.40.630.30">
    <property type="match status" value="1"/>
</dbReference>
<sequence>MPSFEQITIDTPRLHLRPLRLDDADAILRIRSNPDVMRYMPSPPWTEMVQAMAMVERDMAAMLKGDFVRLGLIRKTDNLFLGSCILFHLDAGCRRAEIGYDMDAAVWGQGYMHEALVALLNYGFNEMNLNRVEADIEPHNLGSAKTLERLGFIQEGFLRERWIVEGKVSDSALYGLLHSDWVKRA</sequence>